<evidence type="ECO:0000313" key="6">
    <source>
        <dbReference type="EMBL" id="OAR04024.1"/>
    </source>
</evidence>
<keyword evidence="3" id="KW-0408">Iron</keyword>
<dbReference type="PROSITE" id="PS51918">
    <property type="entry name" value="RADICAL_SAM"/>
    <property type="match status" value="1"/>
</dbReference>
<gene>
    <name evidence="6" type="ORF">SA87_05225</name>
</gene>
<dbReference type="EMBL" id="JXBB01000027">
    <property type="protein sequence ID" value="OAR04024.1"/>
    <property type="molecule type" value="Genomic_DNA"/>
</dbReference>
<sequence length="341" mass="37969">MIPALFSIFLDYKCNFACAHCSVGSNPRRSFPMSDDVLDRALMGIRQIPTARVVVFTGGESTLQKSRLLRGIRMAHEVGYVTRLVSNGWWAKSPELAEAWVAELKAAGLDELNTSYDDFHEPFAPPDIIPNLIRAGLRAGLRLGVGVIVDARARWNAESIKSFAAKALGMSVAELERQVVFLEDYPTPSGTGRLLQVEDIPEPVDKINIPCPAIVRTISIHPDGSVKVCCGQSMFEHSDLTIGNLLEVPLLELIEAARHNLMYWWIHMLGPKRILDRIGVSGHYTSICHACQVLFTRYRDQAIQYLIEHRDEVLMKDVLMSDAIPLQLKAVAARRAMLPDA</sequence>
<dbReference type="GO" id="GO:0051536">
    <property type="term" value="F:iron-sulfur cluster binding"/>
    <property type="evidence" value="ECO:0007669"/>
    <property type="project" value="UniProtKB-KW"/>
</dbReference>
<evidence type="ECO:0000313" key="7">
    <source>
        <dbReference type="Proteomes" id="UP000243024"/>
    </source>
</evidence>
<dbReference type="SUPFAM" id="SSF102114">
    <property type="entry name" value="Radical SAM enzymes"/>
    <property type="match status" value="1"/>
</dbReference>
<dbReference type="CDD" id="cd21109">
    <property type="entry name" value="SPASM"/>
    <property type="match status" value="1"/>
</dbReference>
<accession>A0A132N9G8</accession>
<dbReference type="InterPro" id="IPR050377">
    <property type="entry name" value="Radical_SAM_PqqE_MftC-like"/>
</dbReference>
<dbReference type="PANTHER" id="PTHR11228:SF34">
    <property type="entry name" value="TUNGSTEN-CONTAINING ALDEHYDE FERREDOXIN OXIDOREDUCTASE COFACTOR MODIFYING PROTEIN"/>
    <property type="match status" value="1"/>
</dbReference>
<dbReference type="Pfam" id="PF13186">
    <property type="entry name" value="SPASM"/>
    <property type="match status" value="1"/>
</dbReference>
<dbReference type="Proteomes" id="UP000243024">
    <property type="component" value="Unassembled WGS sequence"/>
</dbReference>
<proteinExistence type="predicted"/>
<dbReference type="AlphaFoldDB" id="A0A132N9G8"/>
<comment type="caution">
    <text evidence="6">The sequence shown here is derived from an EMBL/GenBank/DDBJ whole genome shotgun (WGS) entry which is preliminary data.</text>
</comment>
<reference evidence="6 7" key="1">
    <citation type="submission" date="2015-09" db="EMBL/GenBank/DDBJ databases">
        <title>Draft genome sequence of Hydrogenibacillus schlegelii DSM 2000.</title>
        <authorList>
            <person name="Hemp J."/>
        </authorList>
    </citation>
    <scope>NUCLEOTIDE SEQUENCE [LARGE SCALE GENOMIC DNA]</scope>
    <source>
        <strain evidence="6 7">MA 48</strain>
    </source>
</reference>
<dbReference type="InterPro" id="IPR013785">
    <property type="entry name" value="Aldolase_TIM"/>
</dbReference>
<evidence type="ECO:0000256" key="1">
    <source>
        <dbReference type="ARBA" id="ARBA00022691"/>
    </source>
</evidence>
<dbReference type="InterPro" id="IPR023885">
    <property type="entry name" value="4Fe4S-binding_SPASM_dom"/>
</dbReference>
<dbReference type="InterPro" id="IPR007197">
    <property type="entry name" value="rSAM"/>
</dbReference>
<evidence type="ECO:0000256" key="2">
    <source>
        <dbReference type="ARBA" id="ARBA00022723"/>
    </source>
</evidence>
<evidence type="ECO:0000259" key="5">
    <source>
        <dbReference type="PROSITE" id="PS51918"/>
    </source>
</evidence>
<dbReference type="Pfam" id="PF04055">
    <property type="entry name" value="Radical_SAM"/>
    <property type="match status" value="1"/>
</dbReference>
<keyword evidence="7" id="KW-1185">Reference proteome</keyword>
<evidence type="ECO:0000256" key="4">
    <source>
        <dbReference type="ARBA" id="ARBA00023014"/>
    </source>
</evidence>
<dbReference type="GO" id="GO:0003824">
    <property type="term" value="F:catalytic activity"/>
    <property type="evidence" value="ECO:0007669"/>
    <property type="project" value="InterPro"/>
</dbReference>
<dbReference type="OrthoDB" id="6457556at2"/>
<keyword evidence="2" id="KW-0479">Metal-binding</keyword>
<evidence type="ECO:0000256" key="3">
    <source>
        <dbReference type="ARBA" id="ARBA00023004"/>
    </source>
</evidence>
<dbReference type="InterPro" id="IPR058240">
    <property type="entry name" value="rSAM_sf"/>
</dbReference>
<organism evidence="6 7">
    <name type="scientific">Hydrogenibacillus schlegelii</name>
    <name type="common">Bacillus schlegelii</name>
    <dbReference type="NCBI Taxonomy" id="1484"/>
    <lineage>
        <taxon>Bacteria</taxon>
        <taxon>Bacillati</taxon>
        <taxon>Bacillota</taxon>
        <taxon>Bacilli</taxon>
        <taxon>Bacillales</taxon>
        <taxon>Bacillales Family X. Incertae Sedis</taxon>
        <taxon>Hydrogenibacillus</taxon>
    </lineage>
</organism>
<name>A0A132N9G8_HYDSH</name>
<feature type="domain" description="Radical SAM core" evidence="5">
    <location>
        <begin position="1"/>
        <end position="219"/>
    </location>
</feature>
<keyword evidence="1" id="KW-0949">S-adenosyl-L-methionine</keyword>
<dbReference type="SFLD" id="SFLDS00029">
    <property type="entry name" value="Radical_SAM"/>
    <property type="match status" value="1"/>
</dbReference>
<dbReference type="STRING" id="1484.SA87_05225"/>
<dbReference type="CDD" id="cd01335">
    <property type="entry name" value="Radical_SAM"/>
    <property type="match status" value="1"/>
</dbReference>
<dbReference type="GO" id="GO:0046872">
    <property type="term" value="F:metal ion binding"/>
    <property type="evidence" value="ECO:0007669"/>
    <property type="project" value="UniProtKB-KW"/>
</dbReference>
<keyword evidence="4" id="KW-0411">Iron-sulfur</keyword>
<dbReference type="Gene3D" id="3.20.20.70">
    <property type="entry name" value="Aldolase class I"/>
    <property type="match status" value="1"/>
</dbReference>
<dbReference type="PANTHER" id="PTHR11228">
    <property type="entry name" value="RADICAL SAM DOMAIN PROTEIN"/>
    <property type="match status" value="1"/>
</dbReference>
<protein>
    <submittedName>
        <fullName evidence="6">Radical SAM protein</fullName>
    </submittedName>
</protein>